<gene>
    <name evidence="3" type="ORF">RGQ29_001237</name>
</gene>
<reference evidence="3 4" key="1">
    <citation type="journal article" date="2023" name="G3 (Bethesda)">
        <title>A haplotype-resolved chromosome-scale genome for Quercus rubra L. provides insights into the genetics of adaptive traits for red oak species.</title>
        <authorList>
            <person name="Kapoor B."/>
            <person name="Jenkins J."/>
            <person name="Schmutz J."/>
            <person name="Zhebentyayeva T."/>
            <person name="Kuelheim C."/>
            <person name="Coggeshall M."/>
            <person name="Heim C."/>
            <person name="Lasky J.R."/>
            <person name="Leites L."/>
            <person name="Islam-Faridi N."/>
            <person name="Romero-Severson J."/>
            <person name="DeLeo V.L."/>
            <person name="Lucas S.M."/>
            <person name="Lazic D."/>
            <person name="Gailing O."/>
            <person name="Carlson J."/>
            <person name="Staton M."/>
        </authorList>
    </citation>
    <scope>NUCLEOTIDE SEQUENCE [LARGE SCALE GENOMIC DNA]</scope>
    <source>
        <strain evidence="3">Pseudo-F2</strain>
    </source>
</reference>
<dbReference type="EMBL" id="JAXUIC010000001">
    <property type="protein sequence ID" value="KAK4607327.1"/>
    <property type="molecule type" value="Genomic_DNA"/>
</dbReference>
<sequence length="517" mass="58195">MGEEGEEEVGKKKRRSARILELEGEKKKKIKDKKEVKEQGEVSTNKLKVKSKSEVEEEHEEEQEKTEEEQSPSTREAVEAPTVNDETLEDVDIAFVASPSQQDIMGASQPDHTDTQSDQQPTDPSMHTPLPAQSSAPSELSVDTLTLTSESISPLLQYASTSNRKKGRGPAKGLKLAKRAQETTDGKLDIEFSDKSNSAVGPNQRMFVDEVVQQMRTYAPLNVKKWAEVPQEAKDNIVAAVLGRWRVPDTPLRRASILQLANRRYRGWRAKLSKDYSKYDNDEDRRQNRPKEVTEQQWESLIAYFGTDDFKTISDRNKENRSKQKTGKITGSKSFAAVSYDARDPLTGQQPSEYRTWLLCHRHSDGTWSDDNARQIYEQVNELITLKSEQEGVPLSSSTEDELFHSVIGSRPGHVRGQRHGSIPVQKEVLGEVQMERDALEEQLGEMKLKLQEESAARSVIQAQLQAESAARAEMEARLQAESAARTAMEARLRAEFMVALDSLRSQASTSSKHNQQ</sequence>
<protein>
    <submittedName>
        <fullName evidence="3">Uncharacterized protein</fullName>
    </submittedName>
</protein>
<name>A0AAN7G5B3_QUERU</name>
<keyword evidence="1" id="KW-0175">Coiled coil</keyword>
<feature type="compositionally biased region" description="Polar residues" evidence="2">
    <location>
        <begin position="116"/>
        <end position="162"/>
    </location>
</feature>
<evidence type="ECO:0000256" key="2">
    <source>
        <dbReference type="SAM" id="MobiDB-lite"/>
    </source>
</evidence>
<dbReference type="AlphaFoldDB" id="A0AAN7G5B3"/>
<accession>A0AAN7G5B3</accession>
<feature type="compositionally biased region" description="Basic and acidic residues" evidence="2">
    <location>
        <begin position="26"/>
        <end position="40"/>
    </location>
</feature>
<comment type="caution">
    <text evidence="3">The sequence shown here is derived from an EMBL/GenBank/DDBJ whole genome shotgun (WGS) entry which is preliminary data.</text>
</comment>
<dbReference type="Pfam" id="PF03004">
    <property type="entry name" value="Transposase_24"/>
    <property type="match status" value="1"/>
</dbReference>
<evidence type="ECO:0000313" key="4">
    <source>
        <dbReference type="Proteomes" id="UP001324115"/>
    </source>
</evidence>
<feature type="region of interest" description="Disordered" evidence="2">
    <location>
        <begin position="26"/>
        <end position="180"/>
    </location>
</feature>
<organism evidence="3 4">
    <name type="scientific">Quercus rubra</name>
    <name type="common">Northern red oak</name>
    <name type="synonym">Quercus borealis</name>
    <dbReference type="NCBI Taxonomy" id="3512"/>
    <lineage>
        <taxon>Eukaryota</taxon>
        <taxon>Viridiplantae</taxon>
        <taxon>Streptophyta</taxon>
        <taxon>Embryophyta</taxon>
        <taxon>Tracheophyta</taxon>
        <taxon>Spermatophyta</taxon>
        <taxon>Magnoliopsida</taxon>
        <taxon>eudicotyledons</taxon>
        <taxon>Gunneridae</taxon>
        <taxon>Pentapetalae</taxon>
        <taxon>rosids</taxon>
        <taxon>fabids</taxon>
        <taxon>Fagales</taxon>
        <taxon>Fagaceae</taxon>
        <taxon>Quercus</taxon>
    </lineage>
</organism>
<evidence type="ECO:0000256" key="1">
    <source>
        <dbReference type="SAM" id="Coils"/>
    </source>
</evidence>
<dbReference type="InterPro" id="IPR004252">
    <property type="entry name" value="Probable_transposase_24"/>
</dbReference>
<dbReference type="PANTHER" id="PTHR33499:SF43">
    <property type="entry name" value="TRANSPOSASE, PTTA_EN_SPM, PLANT"/>
    <property type="match status" value="1"/>
</dbReference>
<feature type="compositionally biased region" description="Acidic residues" evidence="2">
    <location>
        <begin position="55"/>
        <end position="70"/>
    </location>
</feature>
<proteinExistence type="predicted"/>
<keyword evidence="4" id="KW-1185">Reference proteome</keyword>
<feature type="coiled-coil region" evidence="1">
    <location>
        <begin position="430"/>
        <end position="492"/>
    </location>
</feature>
<dbReference type="PANTHER" id="PTHR33499">
    <property type="entry name" value="OS12G0282400 PROTEIN-RELATED"/>
    <property type="match status" value="1"/>
</dbReference>
<dbReference type="Proteomes" id="UP001324115">
    <property type="component" value="Unassembled WGS sequence"/>
</dbReference>
<evidence type="ECO:0000313" key="3">
    <source>
        <dbReference type="EMBL" id="KAK4607327.1"/>
    </source>
</evidence>